<dbReference type="GO" id="GO:0008270">
    <property type="term" value="F:zinc ion binding"/>
    <property type="evidence" value="ECO:0007669"/>
    <property type="project" value="TreeGrafter"/>
</dbReference>
<keyword evidence="7" id="KW-0479">Metal-binding</keyword>
<dbReference type="RefSeq" id="WP_034961746.1">
    <property type="nucleotide sequence ID" value="NZ_JMIW01000007.1"/>
</dbReference>
<dbReference type="STRING" id="1044.EH31_15825"/>
<keyword evidence="10" id="KW-1185">Reference proteome</keyword>
<comment type="caution">
    <text evidence="9">The sequence shown here is derived from an EMBL/GenBank/DDBJ whole genome shotgun (WGS) entry which is preliminary data.</text>
</comment>
<feature type="binding site" evidence="7">
    <location>
        <position position="149"/>
    </location>
    <ligand>
        <name>Zn(2+)</name>
        <dbReference type="ChEBI" id="CHEBI:29105"/>
    </ligand>
</feature>
<dbReference type="Proteomes" id="UP000027647">
    <property type="component" value="Unassembled WGS sequence"/>
</dbReference>
<evidence type="ECO:0000256" key="3">
    <source>
        <dbReference type="ARBA" id="ARBA00022833"/>
    </source>
</evidence>
<dbReference type="InterPro" id="IPR036388">
    <property type="entry name" value="WH-like_DNA-bd_sf"/>
</dbReference>
<dbReference type="Gene3D" id="1.10.10.10">
    <property type="entry name" value="Winged helix-like DNA-binding domain superfamily/Winged helix DNA-binding domain"/>
    <property type="match status" value="1"/>
</dbReference>
<dbReference type="GO" id="GO:1900376">
    <property type="term" value="P:regulation of secondary metabolite biosynthetic process"/>
    <property type="evidence" value="ECO:0007669"/>
    <property type="project" value="TreeGrafter"/>
</dbReference>
<evidence type="ECO:0000256" key="6">
    <source>
        <dbReference type="ARBA" id="ARBA00023163"/>
    </source>
</evidence>
<sequence>MASAHDHSHGNVDALKVLARDALIACGEQWTNMREAVFLELARHNGPTSAYQIADDLSQSRGKRVAPNSVYRILDLFVANNLAVKIESANAFLANAHPGEEHDCVFLVCDACGGASHVDSHEVGQSLRDIATSQKFRAQRPVLEIRGTCNDCD</sequence>
<evidence type="ECO:0000256" key="2">
    <source>
        <dbReference type="ARBA" id="ARBA00022491"/>
    </source>
</evidence>
<dbReference type="EMBL" id="JMIW01000007">
    <property type="protein sequence ID" value="KEO88899.1"/>
    <property type="molecule type" value="Genomic_DNA"/>
</dbReference>
<dbReference type="eggNOG" id="COG0735">
    <property type="taxonomic scope" value="Bacteria"/>
</dbReference>
<comment type="cofactor">
    <cofactor evidence="7">
        <name>Zn(2+)</name>
        <dbReference type="ChEBI" id="CHEBI:29105"/>
    </cofactor>
    <text evidence="7">Binds 1 zinc ion per subunit.</text>
</comment>
<evidence type="ECO:0000313" key="10">
    <source>
        <dbReference type="Proteomes" id="UP000027647"/>
    </source>
</evidence>
<keyword evidence="5" id="KW-0238">DNA-binding</keyword>
<keyword evidence="3 7" id="KW-0862">Zinc</keyword>
<evidence type="ECO:0000256" key="7">
    <source>
        <dbReference type="PIRSR" id="PIRSR602481-1"/>
    </source>
</evidence>
<gene>
    <name evidence="9" type="ORF">EH31_15825</name>
</gene>
<dbReference type="PANTHER" id="PTHR33202">
    <property type="entry name" value="ZINC UPTAKE REGULATION PROTEIN"/>
    <property type="match status" value="1"/>
</dbReference>
<reference evidence="9 10" key="1">
    <citation type="submission" date="2014-04" db="EMBL/GenBank/DDBJ databases">
        <title>A comprehensive comparison of genomes of Erythrobacter spp. strains.</title>
        <authorList>
            <person name="Zheng Q."/>
        </authorList>
    </citation>
    <scope>NUCLEOTIDE SEQUENCE [LARGE SCALE GENOMIC DNA]</scope>
    <source>
        <strain evidence="9 10">DSM 6997</strain>
    </source>
</reference>
<evidence type="ECO:0000256" key="4">
    <source>
        <dbReference type="ARBA" id="ARBA00023015"/>
    </source>
</evidence>
<dbReference type="GO" id="GO:0045892">
    <property type="term" value="P:negative regulation of DNA-templated transcription"/>
    <property type="evidence" value="ECO:0007669"/>
    <property type="project" value="TreeGrafter"/>
</dbReference>
<dbReference type="AlphaFoldDB" id="A0A074M6A4"/>
<feature type="binding site" evidence="7">
    <location>
        <position position="109"/>
    </location>
    <ligand>
        <name>Zn(2+)</name>
        <dbReference type="ChEBI" id="CHEBI:29105"/>
    </ligand>
</feature>
<dbReference type="InterPro" id="IPR043135">
    <property type="entry name" value="Fur_C"/>
</dbReference>
<dbReference type="InterPro" id="IPR002481">
    <property type="entry name" value="FUR"/>
</dbReference>
<comment type="similarity">
    <text evidence="1">Belongs to the Fur family.</text>
</comment>
<feature type="binding site" evidence="7">
    <location>
        <position position="112"/>
    </location>
    <ligand>
        <name>Zn(2+)</name>
        <dbReference type="ChEBI" id="CHEBI:29105"/>
    </ligand>
</feature>
<keyword evidence="8" id="KW-0408">Iron</keyword>
<evidence type="ECO:0000313" key="9">
    <source>
        <dbReference type="EMBL" id="KEO88899.1"/>
    </source>
</evidence>
<dbReference type="GO" id="GO:0003700">
    <property type="term" value="F:DNA-binding transcription factor activity"/>
    <property type="evidence" value="ECO:0007669"/>
    <property type="project" value="InterPro"/>
</dbReference>
<feature type="binding site" evidence="8">
    <location>
        <position position="103"/>
    </location>
    <ligand>
        <name>Fe cation</name>
        <dbReference type="ChEBI" id="CHEBI:24875"/>
    </ligand>
</feature>
<name>A0A074M6A4_ERYLO</name>
<organism evidence="9 10">
    <name type="scientific">Erythrobacter longus</name>
    <dbReference type="NCBI Taxonomy" id="1044"/>
    <lineage>
        <taxon>Bacteria</taxon>
        <taxon>Pseudomonadati</taxon>
        <taxon>Pseudomonadota</taxon>
        <taxon>Alphaproteobacteria</taxon>
        <taxon>Sphingomonadales</taxon>
        <taxon>Erythrobacteraceae</taxon>
        <taxon>Erythrobacter/Porphyrobacter group</taxon>
        <taxon>Erythrobacter</taxon>
    </lineage>
</organism>
<dbReference type="PANTHER" id="PTHR33202:SF6">
    <property type="entry name" value="ZINC UPTAKE REGULATION PROTEIN"/>
    <property type="match status" value="1"/>
</dbReference>
<keyword evidence="6" id="KW-0804">Transcription</keyword>
<feature type="binding site" evidence="7">
    <location>
        <position position="152"/>
    </location>
    <ligand>
        <name>Zn(2+)</name>
        <dbReference type="ChEBI" id="CHEBI:29105"/>
    </ligand>
</feature>
<dbReference type="OrthoDB" id="9801127at2"/>
<dbReference type="GO" id="GO:0005829">
    <property type="term" value="C:cytosol"/>
    <property type="evidence" value="ECO:0007669"/>
    <property type="project" value="TreeGrafter"/>
</dbReference>
<dbReference type="SUPFAM" id="SSF46785">
    <property type="entry name" value="Winged helix' DNA-binding domain"/>
    <property type="match status" value="1"/>
</dbReference>
<dbReference type="Gene3D" id="3.30.1490.190">
    <property type="match status" value="1"/>
</dbReference>
<comment type="cofactor">
    <cofactor evidence="8">
        <name>Mn(2+)</name>
        <dbReference type="ChEBI" id="CHEBI:29035"/>
    </cofactor>
    <cofactor evidence="8">
        <name>Fe(2+)</name>
        <dbReference type="ChEBI" id="CHEBI:29033"/>
    </cofactor>
    <text evidence="8">Binds 1 Mn(2+) or Fe(2+) ion per subunit.</text>
</comment>
<evidence type="ECO:0000256" key="5">
    <source>
        <dbReference type="ARBA" id="ARBA00023125"/>
    </source>
</evidence>
<protein>
    <submittedName>
        <fullName evidence="9">Fur family transcriptional regulator</fullName>
    </submittedName>
</protein>
<keyword evidence="4" id="KW-0805">Transcription regulation</keyword>
<evidence type="ECO:0000256" key="8">
    <source>
        <dbReference type="PIRSR" id="PIRSR602481-2"/>
    </source>
</evidence>
<keyword evidence="2" id="KW-0678">Repressor</keyword>
<evidence type="ECO:0000256" key="1">
    <source>
        <dbReference type="ARBA" id="ARBA00007957"/>
    </source>
</evidence>
<dbReference type="InterPro" id="IPR036390">
    <property type="entry name" value="WH_DNA-bd_sf"/>
</dbReference>
<dbReference type="GO" id="GO:0000976">
    <property type="term" value="F:transcription cis-regulatory region binding"/>
    <property type="evidence" value="ECO:0007669"/>
    <property type="project" value="TreeGrafter"/>
</dbReference>
<dbReference type="Pfam" id="PF01475">
    <property type="entry name" value="FUR"/>
    <property type="match status" value="1"/>
</dbReference>
<accession>A0A074M6A4</accession>
<proteinExistence type="inferred from homology"/>